<reference evidence="2 3" key="1">
    <citation type="submission" date="2015-08" db="EMBL/GenBank/DDBJ databases">
        <authorList>
            <person name="Babu N.S."/>
            <person name="Beckwith C.J."/>
            <person name="Beseler K.G."/>
            <person name="Brison A."/>
            <person name="Carone J.V."/>
            <person name="Caskin T.P."/>
            <person name="Diamond M."/>
            <person name="Durham M.E."/>
            <person name="Foxe J.M."/>
            <person name="Go M."/>
            <person name="Henderson B.A."/>
            <person name="Jones I.B."/>
            <person name="McGettigan J.A."/>
            <person name="Micheletti S.J."/>
            <person name="Nasrallah M.E."/>
            <person name="Ortiz D."/>
            <person name="Piller C.R."/>
            <person name="Privatt S.R."/>
            <person name="Schneider S.L."/>
            <person name="Sharp S."/>
            <person name="Smith T.C."/>
            <person name="Stanton J.D."/>
            <person name="Ullery H.E."/>
            <person name="Wilson R.J."/>
            <person name="Serrano M.G."/>
            <person name="Buck G."/>
            <person name="Lee V."/>
            <person name="Wang Y."/>
            <person name="Carvalho R."/>
            <person name="Voegtly L."/>
            <person name="Shi R."/>
            <person name="Duckworth R."/>
            <person name="Johnson A."/>
            <person name="Loviza R."/>
            <person name="Walstead R."/>
            <person name="Shah Z."/>
            <person name="Kiflezghi M."/>
            <person name="Wade K."/>
            <person name="Ball S.L."/>
            <person name="Bradley K.W."/>
            <person name="Asai D.J."/>
            <person name="Bowman C.A."/>
            <person name="Russell D.A."/>
            <person name="Pope W.H."/>
            <person name="Jacobs-Sera D."/>
            <person name="Hendrix R.W."/>
            <person name="Hatfull G.F."/>
        </authorList>
    </citation>
    <scope>NUCLEOTIDE SEQUENCE [LARGE SCALE GENOMIC DNA]</scope>
    <source>
        <strain evidence="2 3">DSM 27648</strain>
    </source>
</reference>
<keyword evidence="1" id="KW-0732">Signal</keyword>
<dbReference type="AlphaFoldDB" id="A0A0K1PX85"/>
<evidence type="ECO:0000256" key="1">
    <source>
        <dbReference type="SAM" id="SignalP"/>
    </source>
</evidence>
<dbReference type="KEGG" id="llu:AKJ09_04809"/>
<accession>A0A0K1PX85</accession>
<dbReference type="EMBL" id="CP012333">
    <property type="protein sequence ID" value="AKU98145.1"/>
    <property type="molecule type" value="Genomic_DNA"/>
</dbReference>
<dbReference type="STRING" id="1391654.AKJ09_04809"/>
<keyword evidence="2" id="KW-0449">Lipoprotein</keyword>
<dbReference type="Proteomes" id="UP000064967">
    <property type="component" value="Chromosome"/>
</dbReference>
<keyword evidence="3" id="KW-1185">Reference proteome</keyword>
<evidence type="ECO:0000313" key="2">
    <source>
        <dbReference type="EMBL" id="AKU98145.1"/>
    </source>
</evidence>
<feature type="signal peptide" evidence="1">
    <location>
        <begin position="1"/>
        <end position="21"/>
    </location>
</feature>
<dbReference type="PROSITE" id="PS51257">
    <property type="entry name" value="PROKAR_LIPOPROTEIN"/>
    <property type="match status" value="1"/>
</dbReference>
<name>A0A0K1PX85_9BACT</name>
<dbReference type="RefSeq" id="WP_146649169.1">
    <property type="nucleotide sequence ID" value="NZ_CP012333.1"/>
</dbReference>
<sequence>MPDVRVRVRPFLMLVSLGALVACTTSSLPSDDPGSWEGSTVVRELEGARGIPHQDVSNGSAATAGGEIRAATVGLTLAPGTVQNGFTGDLVTWKDTAAQTRTAFLVAPGPDAAGAYGGYLRSFTYGTGAAARSIGPSSGEIGFGLVYAQRSSDYDTISSRYVQSTRTVTSLGSNHAVIQYVFPVLKTSSGSITPVKATVQWTFVAGRDHPLFDITYDSTSAGVDVVELDTKTPYGGLEFTGTSGTTVDGIGWGDQRKFVTTSSPVTLQSTWDYTATNLVPYVHAWNDAKNAEMGLVQSERTARHDAGYGWFYGNWGHTSANRVVDGGTPAGQVMPANWNWPFLLHQYDLPDTTKKRMGWGMNYGAVGKTSAWKYGYTGTYGGWPYESYGVFLVLGPKASVAAQIAQSESLTGATLTASRGTVVTSGPGGAGRTDSVAYSPAGYDPLYATFDVQTEASSGAVVMTFDPKSTSITNPVFRIVGYPLANDPTGVRLGTTSLVQGTDYEVSRDGTALWFILKKTVTGVVTLGMNEVASPPPVAWPGVAIDGAQNVGGYLSDVYRWRDSQNKERSAALVRNDAVDPAGLYGGYIRRFTYVKSDGTTLTAVGGHKPEHPGFGYTLHHQNGGQDRDTLSSRRAPGTYRQVFVGTHHAMHEYSWNVLRTQGEPPSYPQQDKPIKIVIRWLFSTAQDAVTWAHTIDTSGMGPNGFFGDDRSPAGELAFDGVDGPASGVGWGDRYRFKTTSTSLSFSSNWDYAQTNRVPYVQMWSNPQNAEMGAAQTWDWQHKDAGQGWLYPNWGHTSANRLITAGTPTSQTMPVDWNWTYQLNQFELPFDPNGKRIAWSTPMGSTGQTSYSAYGDDKTSSGYPYTLRTVRVVLGAKGVTSAEVDQVARSLDVVLSAVEGTVVTSGPKGFGGAALVNESFAPAGWDHVYGVFELVASSASAVRFTMSTNDQDLVRPMFRIRNWTAAVPQAMRLGTQTLGKDVDFFPSVVTNEGQRELWLTLNRTVHGPIELAIGTP</sequence>
<organism evidence="2 3">
    <name type="scientific">Labilithrix luteola</name>
    <dbReference type="NCBI Taxonomy" id="1391654"/>
    <lineage>
        <taxon>Bacteria</taxon>
        <taxon>Pseudomonadati</taxon>
        <taxon>Myxococcota</taxon>
        <taxon>Polyangia</taxon>
        <taxon>Polyangiales</taxon>
        <taxon>Labilitrichaceae</taxon>
        <taxon>Labilithrix</taxon>
    </lineage>
</organism>
<protein>
    <submittedName>
        <fullName evidence="2">Putative lipoprotein</fullName>
    </submittedName>
</protein>
<dbReference type="OrthoDB" id="5378259at2"/>
<feature type="chain" id="PRO_5005466758" evidence="1">
    <location>
        <begin position="22"/>
        <end position="1016"/>
    </location>
</feature>
<evidence type="ECO:0000313" key="3">
    <source>
        <dbReference type="Proteomes" id="UP000064967"/>
    </source>
</evidence>
<proteinExistence type="predicted"/>
<gene>
    <name evidence="2" type="ORF">AKJ09_04809</name>
</gene>